<dbReference type="GO" id="GO:0042182">
    <property type="term" value="P:ketone catabolic process"/>
    <property type="evidence" value="ECO:0007669"/>
    <property type="project" value="UniProtKB-ARBA"/>
</dbReference>
<dbReference type="RefSeq" id="WP_189993703.1">
    <property type="nucleotide sequence ID" value="NZ_BMZS01000011.1"/>
</dbReference>
<comment type="similarity">
    <text evidence="3 9">Belongs to the transaldolase family. Type 3B subfamily.</text>
</comment>
<dbReference type="PANTHER" id="PTHR10683:SF40">
    <property type="entry name" value="FRUCTOSE-6-PHOSPHATE ALDOLASE 1-RELATED"/>
    <property type="match status" value="1"/>
</dbReference>
<gene>
    <name evidence="9 10" type="primary">tal</name>
    <name evidence="10" type="ORF">GCM10017083_44000</name>
</gene>
<keyword evidence="11" id="KW-1185">Reference proteome</keyword>
<dbReference type="GO" id="GO:0005975">
    <property type="term" value="P:carbohydrate metabolic process"/>
    <property type="evidence" value="ECO:0007669"/>
    <property type="project" value="InterPro"/>
</dbReference>
<dbReference type="Pfam" id="PF00923">
    <property type="entry name" value="TAL_FSA"/>
    <property type="match status" value="1"/>
</dbReference>
<reference evidence="10" key="1">
    <citation type="journal article" date="2014" name="Int. J. Syst. Evol. Microbiol.">
        <title>Complete genome sequence of Corynebacterium casei LMG S-19264T (=DSM 44701T), isolated from a smear-ripened cheese.</title>
        <authorList>
            <consortium name="US DOE Joint Genome Institute (JGI-PGF)"/>
            <person name="Walter F."/>
            <person name="Albersmeier A."/>
            <person name="Kalinowski J."/>
            <person name="Ruckert C."/>
        </authorList>
    </citation>
    <scope>NUCLEOTIDE SEQUENCE</scope>
    <source>
        <strain evidence="10">KCTC 42651</strain>
    </source>
</reference>
<evidence type="ECO:0000256" key="9">
    <source>
        <dbReference type="HAMAP-Rule" id="MF_00494"/>
    </source>
</evidence>
<dbReference type="EMBL" id="BMZS01000011">
    <property type="protein sequence ID" value="GHD59583.1"/>
    <property type="molecule type" value="Genomic_DNA"/>
</dbReference>
<dbReference type="InterPro" id="IPR001585">
    <property type="entry name" value="TAL/FSA"/>
</dbReference>
<dbReference type="InterPro" id="IPR004731">
    <property type="entry name" value="Transaldolase_3B/F6P_aldolase"/>
</dbReference>
<dbReference type="PANTHER" id="PTHR10683">
    <property type="entry name" value="TRANSALDOLASE"/>
    <property type="match status" value="1"/>
</dbReference>
<dbReference type="Gene3D" id="3.20.20.70">
    <property type="entry name" value="Aldolase class I"/>
    <property type="match status" value="1"/>
</dbReference>
<dbReference type="InterPro" id="IPR022999">
    <property type="entry name" value="Transaldolase_3B"/>
</dbReference>
<dbReference type="GO" id="GO:0016832">
    <property type="term" value="F:aldehyde-lyase activity"/>
    <property type="evidence" value="ECO:0007669"/>
    <property type="project" value="InterPro"/>
</dbReference>
<evidence type="ECO:0000256" key="8">
    <source>
        <dbReference type="ARBA" id="ARBA00048810"/>
    </source>
</evidence>
<dbReference type="InterPro" id="IPR018225">
    <property type="entry name" value="Transaldolase_AS"/>
</dbReference>
<keyword evidence="5 9" id="KW-0808">Transferase</keyword>
<keyword evidence="7 9" id="KW-0704">Schiff base</keyword>
<evidence type="ECO:0000256" key="4">
    <source>
        <dbReference type="ARBA" id="ARBA00022490"/>
    </source>
</evidence>
<comment type="catalytic activity">
    <reaction evidence="8 9">
        <text>D-sedoheptulose 7-phosphate + D-glyceraldehyde 3-phosphate = D-erythrose 4-phosphate + beta-D-fructose 6-phosphate</text>
        <dbReference type="Rhea" id="RHEA:17053"/>
        <dbReference type="ChEBI" id="CHEBI:16897"/>
        <dbReference type="ChEBI" id="CHEBI:57483"/>
        <dbReference type="ChEBI" id="CHEBI:57634"/>
        <dbReference type="ChEBI" id="CHEBI:59776"/>
        <dbReference type="EC" id="2.2.1.2"/>
    </reaction>
</comment>
<dbReference type="EC" id="2.2.1.2" evidence="9"/>
<evidence type="ECO:0000256" key="1">
    <source>
        <dbReference type="ARBA" id="ARBA00004496"/>
    </source>
</evidence>
<name>A0A919CRT7_9PROT</name>
<evidence type="ECO:0000256" key="5">
    <source>
        <dbReference type="ARBA" id="ARBA00022679"/>
    </source>
</evidence>
<evidence type="ECO:0000256" key="6">
    <source>
        <dbReference type="ARBA" id="ARBA00023126"/>
    </source>
</evidence>
<comment type="function">
    <text evidence="9">Transaldolase is important for the balance of metabolites in the pentose-phosphate pathway.</text>
</comment>
<comment type="subcellular location">
    <subcellularLocation>
        <location evidence="1 9">Cytoplasm</location>
    </subcellularLocation>
</comment>
<evidence type="ECO:0000256" key="7">
    <source>
        <dbReference type="ARBA" id="ARBA00023270"/>
    </source>
</evidence>
<evidence type="ECO:0000256" key="2">
    <source>
        <dbReference type="ARBA" id="ARBA00004857"/>
    </source>
</evidence>
<dbReference type="FunFam" id="3.20.20.70:FF:000018">
    <property type="entry name" value="Probable transaldolase"/>
    <property type="match status" value="1"/>
</dbReference>
<accession>A0A919CRT7</accession>
<dbReference type="CDD" id="cd00956">
    <property type="entry name" value="Transaldolase_FSA"/>
    <property type="match status" value="1"/>
</dbReference>
<dbReference type="SUPFAM" id="SSF51569">
    <property type="entry name" value="Aldolase"/>
    <property type="match status" value="1"/>
</dbReference>
<dbReference type="InterPro" id="IPR033919">
    <property type="entry name" value="TSA/FSA_arc/bac"/>
</dbReference>
<dbReference type="HAMAP" id="MF_00494">
    <property type="entry name" value="Transaldolase_3b"/>
    <property type="match status" value="1"/>
</dbReference>
<dbReference type="NCBIfam" id="TIGR00875">
    <property type="entry name" value="fsa_talC_mipB"/>
    <property type="match status" value="1"/>
</dbReference>
<evidence type="ECO:0000313" key="11">
    <source>
        <dbReference type="Proteomes" id="UP000630353"/>
    </source>
</evidence>
<evidence type="ECO:0000256" key="3">
    <source>
        <dbReference type="ARBA" id="ARBA00005740"/>
    </source>
</evidence>
<dbReference type="PROSITE" id="PS01054">
    <property type="entry name" value="TRANSALDOLASE_1"/>
    <property type="match status" value="1"/>
</dbReference>
<dbReference type="Proteomes" id="UP000630353">
    <property type="component" value="Unassembled WGS sequence"/>
</dbReference>
<proteinExistence type="inferred from homology"/>
<keyword evidence="4 9" id="KW-0963">Cytoplasm</keyword>
<reference evidence="10" key="2">
    <citation type="submission" date="2020-09" db="EMBL/GenBank/DDBJ databases">
        <authorList>
            <person name="Sun Q."/>
            <person name="Kim S."/>
        </authorList>
    </citation>
    <scope>NUCLEOTIDE SEQUENCE</scope>
    <source>
        <strain evidence="10">KCTC 42651</strain>
    </source>
</reference>
<dbReference type="AlphaFoldDB" id="A0A919CRT7"/>
<dbReference type="GO" id="GO:0006098">
    <property type="term" value="P:pentose-phosphate shunt"/>
    <property type="evidence" value="ECO:0007669"/>
    <property type="project" value="UniProtKB-UniRule"/>
</dbReference>
<organism evidence="10 11">
    <name type="scientific">Thalassobaculum fulvum</name>
    <dbReference type="NCBI Taxonomy" id="1633335"/>
    <lineage>
        <taxon>Bacteria</taxon>
        <taxon>Pseudomonadati</taxon>
        <taxon>Pseudomonadota</taxon>
        <taxon>Alphaproteobacteria</taxon>
        <taxon>Rhodospirillales</taxon>
        <taxon>Thalassobaculaceae</taxon>
        <taxon>Thalassobaculum</taxon>
    </lineage>
</organism>
<protein>
    <recommendedName>
        <fullName evidence="9">Probable transaldolase</fullName>
        <ecNumber evidence="9">2.2.1.2</ecNumber>
    </recommendedName>
</protein>
<comment type="pathway">
    <text evidence="2 9">Carbohydrate degradation; pentose phosphate pathway; D-glyceraldehyde 3-phosphate and beta-D-fructose 6-phosphate from D-ribose 5-phosphate and D-xylulose 5-phosphate (non-oxidative stage): step 2/3.</text>
</comment>
<sequence>MKFFIDTADVAEIRDLAATGLVDGVTTNPSLVAKSGRPIADVIAEICDVVPGPVSAEVTATDHAGMLKEARFLASIAKNIAIKVPLTVDGLRTCKVLSDGGTPVNVTLCFSAAQALLAAKAGASYVSPFVGRLDDIGAVGMDLIAEIVEIYAAYDFKTAVLVASVRGPQHVIEAAKLGADVATIPPAVLRQMYKHPLTDKGLEAFLADWAKTGQSILGQANPGSESDAA</sequence>
<comment type="caution">
    <text evidence="10">The sequence shown here is derived from an EMBL/GenBank/DDBJ whole genome shotgun (WGS) entry which is preliminary data.</text>
</comment>
<dbReference type="GO" id="GO:0004801">
    <property type="term" value="F:transaldolase activity"/>
    <property type="evidence" value="ECO:0007669"/>
    <property type="project" value="UniProtKB-UniRule"/>
</dbReference>
<keyword evidence="6 9" id="KW-0570">Pentose shunt</keyword>
<feature type="active site" description="Schiff-base intermediate with substrate" evidence="9">
    <location>
        <position position="83"/>
    </location>
</feature>
<evidence type="ECO:0000313" key="10">
    <source>
        <dbReference type="EMBL" id="GHD59583.1"/>
    </source>
</evidence>
<dbReference type="GO" id="GO:0005737">
    <property type="term" value="C:cytoplasm"/>
    <property type="evidence" value="ECO:0007669"/>
    <property type="project" value="UniProtKB-SubCell"/>
</dbReference>
<dbReference type="InterPro" id="IPR013785">
    <property type="entry name" value="Aldolase_TIM"/>
</dbReference>